<dbReference type="PANTHER" id="PTHR43065">
    <property type="entry name" value="SENSOR HISTIDINE KINASE"/>
    <property type="match status" value="1"/>
</dbReference>
<gene>
    <name evidence="16" type="ORF">H010_06955</name>
</gene>
<dbReference type="CDD" id="cd00156">
    <property type="entry name" value="REC"/>
    <property type="match status" value="2"/>
</dbReference>
<dbReference type="Pfam" id="PF01627">
    <property type="entry name" value="Hpt"/>
    <property type="match status" value="1"/>
</dbReference>
<evidence type="ECO:0000256" key="8">
    <source>
        <dbReference type="ARBA" id="ARBA00023012"/>
    </source>
</evidence>
<dbReference type="Gene3D" id="1.20.120.160">
    <property type="entry name" value="HPT domain"/>
    <property type="match status" value="1"/>
</dbReference>
<evidence type="ECO:0000259" key="15">
    <source>
        <dbReference type="PROSITE" id="PS50894"/>
    </source>
</evidence>
<sequence>MTDAGAQAGHDAAAAALAELQRRFVAQLPSRLGSIETLFGQLSPQRWNPADAEALHRVVHSLSGTAGIFGMPTLSDAARLAEQPLTELVRGPGAGGVPSESAWQHVGEGLRRLVTLARTLLGQVTPDITPVEAPLGSDARPCILLVETDVAQADRLRQGLSDAGYRVRVLSDVAGLREALAAPGAVPPAAVVLDTVFPENDPVGAALVQELRLGLHGRIPVVLALTDDNLPVRLAASRAGISRTLTRPLDAGRLANLLDALTGRQPVQPYRVLLVDDDPLLLQAQASVLRAAGMEVHSLSQPLQTLHELDRFKPDVLLLDVYMPDASGPELAAALRERDAYLHLPVLFLSAETDPTQQLLALNLGGDDFLVKPVRPDHLVAAVSARARRARQNSALRERLQTTLYEREREHLALDHHAIVSIADRRGTLIYANDLFCQVSGYSREELLGQHCRILRTHQQPGGFARDIWREVTSGRVWHGEICCQRKCGSPYWVKTTITPFLNAEGVPYQYIVIQTDISHMKAAEAVLRASESRLNFLVSSSPVAIYTRKATAPYAAVYVSPNVTQLMGLRPEDLTGDGQLGASQVHPEDRARVAAELPWVVEQGSHLSEYRLRRGDGSYRWVHDQRRLVRDAAGEPVEIIGYWLDITERKNVEHELSLLNQELEQRVAQQTQTVIESERFARATLDALSARVVILDGQGVVLAANRAWTEFGDPALVREGANYLASCDHACGTLSGDCHPVATGIRAVIRGDQKEFLHEYSVRQEADQHWFLCRVERFPGEGEVRVVVSHENITQMKLIERQHLRSQRLESLGTLAGGVAHDLNNALAPVLMGMGMLKEQYPEEARLFEMIQGSAQRGANMVRQLLTFAKGAEGERASLSPERMLRELESLMNGSFPKNIRLVVECAPDLPTVSGDATQLHQVLLNLCVNSRDAMPEGGTLTLTAAPVELDAAYARSIADARPGRYVALRVRDTGEGIPHELLDRIFDPFFTTKSPDKGTGLGLSTVLGIVKSHAGFVQVYSQPGQGTTFVVYLPAEDVRSGEAAVPVAPSEFRGQGETVLFVDDEAAVREVGRAVLERLNFHVVTATDGADGLLQVAQHRAHLRAIVTDLHMPRMDGLAFVRALRPMLPEVAVVVASGRMDEAMADEFRRLGVMRRLDKPYTEALLIRELNLLLAPAPVGGAGAPGQ</sequence>
<dbReference type="GO" id="GO:0000155">
    <property type="term" value="F:phosphorelay sensor kinase activity"/>
    <property type="evidence" value="ECO:0007669"/>
    <property type="project" value="InterPro"/>
</dbReference>
<feature type="domain" description="PAS" evidence="13">
    <location>
        <begin position="420"/>
        <end position="450"/>
    </location>
</feature>
<dbReference type="SMART" id="SM00091">
    <property type="entry name" value="PAS"/>
    <property type="match status" value="2"/>
</dbReference>
<dbReference type="PANTHER" id="PTHR43065:SF46">
    <property type="entry name" value="C4-DICARBOXYLATE TRANSPORT SENSOR PROTEIN DCTB"/>
    <property type="match status" value="1"/>
</dbReference>
<evidence type="ECO:0000259" key="13">
    <source>
        <dbReference type="PROSITE" id="PS50112"/>
    </source>
</evidence>
<dbReference type="InterPro" id="IPR036890">
    <property type="entry name" value="HATPase_C_sf"/>
</dbReference>
<dbReference type="InterPro" id="IPR001789">
    <property type="entry name" value="Sig_transdc_resp-reg_receiver"/>
</dbReference>
<dbReference type="SMART" id="SM00448">
    <property type="entry name" value="REC"/>
    <property type="match status" value="3"/>
</dbReference>
<evidence type="ECO:0000259" key="11">
    <source>
        <dbReference type="PROSITE" id="PS50109"/>
    </source>
</evidence>
<keyword evidence="6 16" id="KW-0418">Kinase</keyword>
<dbReference type="Gene3D" id="1.10.287.130">
    <property type="match status" value="1"/>
</dbReference>
<dbReference type="InterPro" id="IPR036641">
    <property type="entry name" value="HPT_dom_sf"/>
</dbReference>
<dbReference type="SMART" id="SM00387">
    <property type="entry name" value="HATPase_c"/>
    <property type="match status" value="1"/>
</dbReference>
<dbReference type="SUPFAM" id="SSF55785">
    <property type="entry name" value="PYP-like sensor domain (PAS domain)"/>
    <property type="match status" value="3"/>
</dbReference>
<dbReference type="AlphaFoldDB" id="A0A9X4SEE8"/>
<feature type="domain" description="PAS" evidence="13">
    <location>
        <begin position="531"/>
        <end position="605"/>
    </location>
</feature>
<dbReference type="PROSITE" id="PS50110">
    <property type="entry name" value="RESPONSE_REGULATORY"/>
    <property type="match status" value="3"/>
</dbReference>
<dbReference type="InterPro" id="IPR000700">
    <property type="entry name" value="PAS-assoc_C"/>
</dbReference>
<dbReference type="Pfam" id="PF02518">
    <property type="entry name" value="HATPase_c"/>
    <property type="match status" value="1"/>
</dbReference>
<dbReference type="NCBIfam" id="TIGR00229">
    <property type="entry name" value="sensory_box"/>
    <property type="match status" value="2"/>
</dbReference>
<dbReference type="InterPro" id="IPR004358">
    <property type="entry name" value="Sig_transdc_His_kin-like_C"/>
</dbReference>
<keyword evidence="3 10" id="KW-0597">Phosphoprotein</keyword>
<dbReference type="InterPro" id="IPR036097">
    <property type="entry name" value="HisK_dim/P_sf"/>
</dbReference>
<dbReference type="Gene3D" id="3.30.565.10">
    <property type="entry name" value="Histidine kinase-like ATPase, C-terminal domain"/>
    <property type="match status" value="1"/>
</dbReference>
<evidence type="ECO:0000256" key="9">
    <source>
        <dbReference type="PROSITE-ProRule" id="PRU00110"/>
    </source>
</evidence>
<name>A0A9X4SEE8_9BURK</name>
<keyword evidence="4" id="KW-0808">Transferase</keyword>
<dbReference type="Gene3D" id="3.30.450.20">
    <property type="entry name" value="PAS domain"/>
    <property type="match status" value="3"/>
</dbReference>
<dbReference type="InterPro" id="IPR008207">
    <property type="entry name" value="Sig_transdc_His_kin_Hpt_dom"/>
</dbReference>
<dbReference type="Pfam" id="PF00072">
    <property type="entry name" value="Response_reg"/>
    <property type="match status" value="2"/>
</dbReference>
<feature type="domain" description="HPt" evidence="15">
    <location>
        <begin position="13"/>
        <end position="124"/>
    </location>
</feature>
<feature type="modified residue" description="4-aspartylphosphate" evidence="10">
    <location>
        <position position="1111"/>
    </location>
</feature>
<dbReference type="InterPro" id="IPR001610">
    <property type="entry name" value="PAC"/>
</dbReference>
<dbReference type="RefSeq" id="WP_068173540.1">
    <property type="nucleotide sequence ID" value="NZ_AOGK01000004.1"/>
</dbReference>
<feature type="domain" description="PAC" evidence="14">
    <location>
        <begin position="607"/>
        <end position="659"/>
    </location>
</feature>
<dbReference type="OrthoDB" id="9792270at2"/>
<evidence type="ECO:0000256" key="3">
    <source>
        <dbReference type="ARBA" id="ARBA00022553"/>
    </source>
</evidence>
<dbReference type="PROSITE" id="PS50109">
    <property type="entry name" value="HIS_KIN"/>
    <property type="match status" value="1"/>
</dbReference>
<dbReference type="InterPro" id="IPR035965">
    <property type="entry name" value="PAS-like_dom_sf"/>
</dbReference>
<dbReference type="SMART" id="SM00388">
    <property type="entry name" value="HisKA"/>
    <property type="match status" value="1"/>
</dbReference>
<evidence type="ECO:0000259" key="12">
    <source>
        <dbReference type="PROSITE" id="PS50110"/>
    </source>
</evidence>
<dbReference type="SMART" id="SM00086">
    <property type="entry name" value="PAC"/>
    <property type="match status" value="2"/>
</dbReference>
<feature type="domain" description="PAC" evidence="14">
    <location>
        <begin position="478"/>
        <end position="530"/>
    </location>
</feature>
<evidence type="ECO:0000256" key="4">
    <source>
        <dbReference type="ARBA" id="ARBA00022679"/>
    </source>
</evidence>
<keyword evidence="8" id="KW-0902">Two-component regulatory system</keyword>
<dbReference type="Pfam" id="PF00512">
    <property type="entry name" value="HisKA"/>
    <property type="match status" value="1"/>
</dbReference>
<protein>
    <recommendedName>
        <fullName evidence="2">histidine kinase</fullName>
        <ecNumber evidence="2">2.7.13.3</ecNumber>
    </recommendedName>
</protein>
<dbReference type="PROSITE" id="PS50112">
    <property type="entry name" value="PAS"/>
    <property type="match status" value="2"/>
</dbReference>
<evidence type="ECO:0000313" key="17">
    <source>
        <dbReference type="Proteomes" id="UP001152876"/>
    </source>
</evidence>
<dbReference type="CDD" id="cd00082">
    <property type="entry name" value="HisKA"/>
    <property type="match status" value="1"/>
</dbReference>
<evidence type="ECO:0000256" key="6">
    <source>
        <dbReference type="ARBA" id="ARBA00022777"/>
    </source>
</evidence>
<comment type="caution">
    <text evidence="16">The sequence shown here is derived from an EMBL/GenBank/DDBJ whole genome shotgun (WGS) entry which is preliminary data.</text>
</comment>
<feature type="modified residue" description="4-aspartylphosphate" evidence="10">
    <location>
        <position position="320"/>
    </location>
</feature>
<dbReference type="InterPro" id="IPR003594">
    <property type="entry name" value="HATPase_dom"/>
</dbReference>
<evidence type="ECO:0000256" key="7">
    <source>
        <dbReference type="ARBA" id="ARBA00022840"/>
    </source>
</evidence>
<dbReference type="InterPro" id="IPR011006">
    <property type="entry name" value="CheY-like_superfamily"/>
</dbReference>
<dbReference type="GO" id="GO:0005524">
    <property type="term" value="F:ATP binding"/>
    <property type="evidence" value="ECO:0007669"/>
    <property type="project" value="UniProtKB-KW"/>
</dbReference>
<dbReference type="Pfam" id="PF13426">
    <property type="entry name" value="PAS_9"/>
    <property type="match status" value="1"/>
</dbReference>
<dbReference type="Proteomes" id="UP001152876">
    <property type="component" value="Unassembled WGS sequence"/>
</dbReference>
<reference evidence="16" key="1">
    <citation type="submission" date="2013-01" db="EMBL/GenBank/DDBJ databases">
        <title>Genome draft of Hydrogenophaga taeniospiralis 2K1.</title>
        <authorList>
            <person name="Gomila M."/>
            <person name="Lalucat J."/>
        </authorList>
    </citation>
    <scope>NUCLEOTIDE SEQUENCE</scope>
    <source>
        <strain evidence="16">CCUG 15921</strain>
    </source>
</reference>
<dbReference type="InterPro" id="IPR013655">
    <property type="entry name" value="PAS_fold_3"/>
</dbReference>
<keyword evidence="7" id="KW-0067">ATP-binding</keyword>
<dbReference type="PROSITE" id="PS50894">
    <property type="entry name" value="HPT"/>
    <property type="match status" value="1"/>
</dbReference>
<dbReference type="InterPro" id="IPR003661">
    <property type="entry name" value="HisK_dim/P_dom"/>
</dbReference>
<dbReference type="PROSITE" id="PS50113">
    <property type="entry name" value="PAC"/>
    <property type="match status" value="2"/>
</dbReference>
<organism evidence="16 17">
    <name type="scientific">Hydrogenophaga taeniospiralis CCUG 15921</name>
    <dbReference type="NCBI Taxonomy" id="1281780"/>
    <lineage>
        <taxon>Bacteria</taxon>
        <taxon>Pseudomonadati</taxon>
        <taxon>Pseudomonadota</taxon>
        <taxon>Betaproteobacteria</taxon>
        <taxon>Burkholderiales</taxon>
        <taxon>Comamonadaceae</taxon>
        <taxon>Hydrogenophaga</taxon>
    </lineage>
</organism>
<evidence type="ECO:0000256" key="1">
    <source>
        <dbReference type="ARBA" id="ARBA00000085"/>
    </source>
</evidence>
<feature type="domain" description="Response regulatory" evidence="12">
    <location>
        <begin position="1060"/>
        <end position="1176"/>
    </location>
</feature>
<dbReference type="SUPFAM" id="SSF52172">
    <property type="entry name" value="CheY-like"/>
    <property type="match status" value="3"/>
</dbReference>
<evidence type="ECO:0000313" key="16">
    <source>
        <dbReference type="EMBL" id="MDG5974986.1"/>
    </source>
</evidence>
<dbReference type="InterPro" id="IPR000014">
    <property type="entry name" value="PAS"/>
</dbReference>
<evidence type="ECO:0000256" key="2">
    <source>
        <dbReference type="ARBA" id="ARBA00012438"/>
    </source>
</evidence>
<feature type="modified residue" description="4-aspartylphosphate" evidence="10">
    <location>
        <position position="194"/>
    </location>
</feature>
<dbReference type="Gene3D" id="3.40.50.2300">
    <property type="match status" value="3"/>
</dbReference>
<feature type="modified residue" description="Phosphohistidine" evidence="9">
    <location>
        <position position="60"/>
    </location>
</feature>
<accession>A0A9X4SEE8</accession>
<dbReference type="EC" id="2.7.13.3" evidence="2"/>
<feature type="domain" description="Response regulatory" evidence="12">
    <location>
        <begin position="271"/>
        <end position="387"/>
    </location>
</feature>
<feature type="domain" description="Histidine kinase" evidence="11">
    <location>
        <begin position="819"/>
        <end position="1039"/>
    </location>
</feature>
<evidence type="ECO:0000256" key="10">
    <source>
        <dbReference type="PROSITE-ProRule" id="PRU00169"/>
    </source>
</evidence>
<evidence type="ECO:0000256" key="5">
    <source>
        <dbReference type="ARBA" id="ARBA00022741"/>
    </source>
</evidence>
<keyword evidence="17" id="KW-1185">Reference proteome</keyword>
<feature type="domain" description="Response regulatory" evidence="12">
    <location>
        <begin position="142"/>
        <end position="262"/>
    </location>
</feature>
<dbReference type="SUPFAM" id="SSF55874">
    <property type="entry name" value="ATPase domain of HSP90 chaperone/DNA topoisomerase II/histidine kinase"/>
    <property type="match status" value="1"/>
</dbReference>
<proteinExistence type="predicted"/>
<keyword evidence="5" id="KW-0547">Nucleotide-binding</keyword>
<dbReference type="InterPro" id="IPR005467">
    <property type="entry name" value="His_kinase_dom"/>
</dbReference>
<dbReference type="CDD" id="cd00130">
    <property type="entry name" value="PAS"/>
    <property type="match status" value="2"/>
</dbReference>
<comment type="catalytic activity">
    <reaction evidence="1">
        <text>ATP + protein L-histidine = ADP + protein N-phospho-L-histidine.</text>
        <dbReference type="EC" id="2.7.13.3"/>
    </reaction>
</comment>
<evidence type="ECO:0000259" key="14">
    <source>
        <dbReference type="PROSITE" id="PS50113"/>
    </source>
</evidence>
<dbReference type="SUPFAM" id="SSF47384">
    <property type="entry name" value="Homodimeric domain of signal transducing histidine kinase"/>
    <property type="match status" value="1"/>
</dbReference>
<dbReference type="SUPFAM" id="SSF47226">
    <property type="entry name" value="Histidine-containing phosphotransfer domain, HPT domain"/>
    <property type="match status" value="1"/>
</dbReference>
<dbReference type="EMBL" id="AOGK01000004">
    <property type="protein sequence ID" value="MDG5974986.1"/>
    <property type="molecule type" value="Genomic_DNA"/>
</dbReference>
<dbReference type="PRINTS" id="PR00344">
    <property type="entry name" value="BCTRLSENSOR"/>
</dbReference>
<dbReference type="Pfam" id="PF08447">
    <property type="entry name" value="PAS_3"/>
    <property type="match status" value="1"/>
</dbReference>